<protein>
    <submittedName>
        <fullName evidence="2">DUF559 domain-containing protein</fullName>
    </submittedName>
</protein>
<comment type="caution">
    <text evidence="2">The sequence shown here is derived from an EMBL/GenBank/DDBJ whole genome shotgun (WGS) entry which is preliminary data.</text>
</comment>
<reference evidence="2 3" key="1">
    <citation type="journal article" date="2021" name="MBio">
        <title>Poor Competitiveness of Bradyrhizobium in Pigeon Pea Root Colonization in Indian Soils.</title>
        <authorList>
            <person name="Chalasani D."/>
            <person name="Basu A."/>
            <person name="Pullabhotla S.V.S.R.N."/>
            <person name="Jorrin B."/>
            <person name="Neal A.L."/>
            <person name="Poole P.S."/>
            <person name="Podile A.R."/>
            <person name="Tkacz A."/>
        </authorList>
    </citation>
    <scope>NUCLEOTIDE SEQUENCE [LARGE SCALE GENOMIC DNA]</scope>
    <source>
        <strain evidence="2 3">HU14</strain>
    </source>
</reference>
<evidence type="ECO:0000259" key="1">
    <source>
        <dbReference type="Pfam" id="PF04480"/>
    </source>
</evidence>
<proteinExistence type="predicted"/>
<dbReference type="InterPro" id="IPR007569">
    <property type="entry name" value="DUF559"/>
</dbReference>
<keyword evidence="3" id="KW-1185">Reference proteome</keyword>
<name>A0ABS7HQ81_9MICO</name>
<feature type="domain" description="DUF559" evidence="1">
    <location>
        <begin position="196"/>
        <end position="275"/>
    </location>
</feature>
<evidence type="ECO:0000313" key="3">
    <source>
        <dbReference type="Proteomes" id="UP001196843"/>
    </source>
</evidence>
<dbReference type="EMBL" id="JAEUAW010000014">
    <property type="protein sequence ID" value="MBW9095122.1"/>
    <property type="molecule type" value="Genomic_DNA"/>
</dbReference>
<dbReference type="Gene3D" id="3.40.960.10">
    <property type="entry name" value="VSR Endonuclease"/>
    <property type="match status" value="1"/>
</dbReference>
<accession>A0ABS7HQ81</accession>
<dbReference type="Pfam" id="PF04480">
    <property type="entry name" value="DUF559"/>
    <property type="match status" value="1"/>
</dbReference>
<dbReference type="Proteomes" id="UP001196843">
    <property type="component" value="Unassembled WGS sequence"/>
</dbReference>
<dbReference type="SUPFAM" id="SSF52980">
    <property type="entry name" value="Restriction endonuclease-like"/>
    <property type="match status" value="1"/>
</dbReference>
<organism evidence="2 3">
    <name type="scientific">Microbacterium jejuense</name>
    <dbReference type="NCBI Taxonomy" id="1263637"/>
    <lineage>
        <taxon>Bacteria</taxon>
        <taxon>Bacillati</taxon>
        <taxon>Actinomycetota</taxon>
        <taxon>Actinomycetes</taxon>
        <taxon>Micrococcales</taxon>
        <taxon>Microbacteriaceae</taxon>
        <taxon>Microbacterium</taxon>
    </lineage>
</organism>
<gene>
    <name evidence="2" type="ORF">JNB62_15655</name>
</gene>
<sequence>MARDVDRLAGWVRDAGGIAHRRAAENAGFGVAVRRAAVRCGAVERVRCDWLATDSAPADLLTAARNAGSLTCVSAARHRGWWMPEDVPDGIHLRLEPHGASPISDVTAHWTERIAPAPGFGLIESVEDTLAHLAVCLPPENAQVVWNSALQTEQITPEAIRRVRWRSERARMCAEHASDQSDSGLETIVAIRLSVWGVPMRQQVVLLGRPVDLLIGERLVVQIDGFAHHSSSSQRSKDVAFDAQLVLNGYTVLRFTYTQVLHDWDTVERTIARAIAAGAHRAA</sequence>
<dbReference type="InterPro" id="IPR011335">
    <property type="entry name" value="Restrct_endonuc-II-like"/>
</dbReference>
<evidence type="ECO:0000313" key="2">
    <source>
        <dbReference type="EMBL" id="MBW9095122.1"/>
    </source>
</evidence>